<keyword evidence="2" id="KW-1185">Reference proteome</keyword>
<dbReference type="Proteomes" id="UP001328107">
    <property type="component" value="Unassembled WGS sequence"/>
</dbReference>
<organism evidence="1 2">
    <name type="scientific">Pristionchus mayeri</name>
    <dbReference type="NCBI Taxonomy" id="1317129"/>
    <lineage>
        <taxon>Eukaryota</taxon>
        <taxon>Metazoa</taxon>
        <taxon>Ecdysozoa</taxon>
        <taxon>Nematoda</taxon>
        <taxon>Chromadorea</taxon>
        <taxon>Rhabditida</taxon>
        <taxon>Rhabditina</taxon>
        <taxon>Diplogasteromorpha</taxon>
        <taxon>Diplogasteroidea</taxon>
        <taxon>Neodiplogasteridae</taxon>
        <taxon>Pristionchus</taxon>
    </lineage>
</organism>
<dbReference type="AlphaFoldDB" id="A0AAN4ZJG6"/>
<comment type="caution">
    <text evidence="1">The sequence shown here is derived from an EMBL/GenBank/DDBJ whole genome shotgun (WGS) entry which is preliminary data.</text>
</comment>
<feature type="non-terminal residue" evidence="1">
    <location>
        <position position="69"/>
    </location>
</feature>
<protein>
    <submittedName>
        <fullName evidence="1">Uncharacterized protein</fullName>
    </submittedName>
</protein>
<reference evidence="2" key="1">
    <citation type="submission" date="2022-10" db="EMBL/GenBank/DDBJ databases">
        <title>Genome assembly of Pristionchus species.</title>
        <authorList>
            <person name="Yoshida K."/>
            <person name="Sommer R.J."/>
        </authorList>
    </citation>
    <scope>NUCLEOTIDE SEQUENCE [LARGE SCALE GENOMIC DNA]</scope>
    <source>
        <strain evidence="2">RS5460</strain>
    </source>
</reference>
<dbReference type="EMBL" id="BTRK01000002">
    <property type="protein sequence ID" value="GMR38115.1"/>
    <property type="molecule type" value="Genomic_DNA"/>
</dbReference>
<accession>A0AAN4ZJG6</accession>
<feature type="non-terminal residue" evidence="1">
    <location>
        <position position="1"/>
    </location>
</feature>
<proteinExistence type="predicted"/>
<evidence type="ECO:0000313" key="1">
    <source>
        <dbReference type="EMBL" id="GMR38115.1"/>
    </source>
</evidence>
<name>A0AAN4ZJG6_9BILA</name>
<sequence>VSSASPPIIDVVRYSALSRDFSLVNNPFKEINNSEDPIVQNEIVQRTAAEKILTIDYNHVKPVTGIKPL</sequence>
<gene>
    <name evidence="1" type="ORF">PMAYCL1PPCAC_08310</name>
</gene>
<evidence type="ECO:0000313" key="2">
    <source>
        <dbReference type="Proteomes" id="UP001328107"/>
    </source>
</evidence>